<evidence type="ECO:0000313" key="4">
    <source>
        <dbReference type="Proteomes" id="UP001500635"/>
    </source>
</evidence>
<dbReference type="Pfam" id="PF02557">
    <property type="entry name" value="VanY"/>
    <property type="match status" value="1"/>
</dbReference>
<reference evidence="4" key="1">
    <citation type="journal article" date="2019" name="Int. J. Syst. Evol. Microbiol.">
        <title>The Global Catalogue of Microorganisms (GCM) 10K type strain sequencing project: providing services to taxonomists for standard genome sequencing and annotation.</title>
        <authorList>
            <consortium name="The Broad Institute Genomics Platform"/>
            <consortium name="The Broad Institute Genome Sequencing Center for Infectious Disease"/>
            <person name="Wu L."/>
            <person name="Ma J."/>
        </authorList>
    </citation>
    <scope>NUCLEOTIDE SEQUENCE [LARGE SCALE GENOMIC DNA]</scope>
    <source>
        <strain evidence="4">JCM 17688</strain>
    </source>
</reference>
<keyword evidence="4" id="KW-1185">Reference proteome</keyword>
<gene>
    <name evidence="3" type="ORF">GCM10023147_01090</name>
</gene>
<comment type="caution">
    <text evidence="3">The sequence shown here is derived from an EMBL/GenBank/DDBJ whole genome shotgun (WGS) entry which is preliminary data.</text>
</comment>
<evidence type="ECO:0000313" key="3">
    <source>
        <dbReference type="EMBL" id="GAA4382824.1"/>
    </source>
</evidence>
<feature type="chain" id="PRO_5047436873" description="D-alanyl-D-alanine carboxypeptidase-like core domain-containing protein" evidence="1">
    <location>
        <begin position="22"/>
        <end position="170"/>
    </location>
</feature>
<name>A0ABP8J1D8_9ACTN</name>
<dbReference type="EMBL" id="BAABFR010000001">
    <property type="protein sequence ID" value="GAA4382824.1"/>
    <property type="molecule type" value="Genomic_DNA"/>
</dbReference>
<dbReference type="InterPro" id="IPR009045">
    <property type="entry name" value="Zn_M74/Hedgehog-like"/>
</dbReference>
<dbReference type="InterPro" id="IPR003709">
    <property type="entry name" value="VanY-like_core_dom"/>
</dbReference>
<dbReference type="CDD" id="cd14846">
    <property type="entry name" value="Peptidase_M15_like"/>
    <property type="match status" value="1"/>
</dbReference>
<feature type="signal peptide" evidence="1">
    <location>
        <begin position="1"/>
        <end position="21"/>
    </location>
</feature>
<evidence type="ECO:0000256" key="1">
    <source>
        <dbReference type="SAM" id="SignalP"/>
    </source>
</evidence>
<dbReference type="InterPro" id="IPR052179">
    <property type="entry name" value="DD-CPase-like"/>
</dbReference>
<dbReference type="PANTHER" id="PTHR34385:SF1">
    <property type="entry name" value="PEPTIDOGLYCAN L-ALANYL-D-GLUTAMATE ENDOPEPTIDASE CWLK"/>
    <property type="match status" value="1"/>
</dbReference>
<dbReference type="Gene3D" id="3.30.1380.10">
    <property type="match status" value="1"/>
</dbReference>
<sequence length="170" mass="17948">MTYRGSVSTLKIGAAAFTALAVVSLAVPRTAESQPAIALAAYSAPGTEGLTPALAAAYTAAYQQARRDGVPLRITSGRRSWAEQEQLWKQGIAKYGSAAAARRWVLPPSESTRVTGHAIDVGPAAGGKWLAANGSRWGLCRAYANEWWHFELLTTPGGTCPPPLPDASER</sequence>
<organism evidence="3 4">
    <name type="scientific">Tsukamurella soli</name>
    <dbReference type="NCBI Taxonomy" id="644556"/>
    <lineage>
        <taxon>Bacteria</taxon>
        <taxon>Bacillati</taxon>
        <taxon>Actinomycetota</taxon>
        <taxon>Actinomycetes</taxon>
        <taxon>Mycobacteriales</taxon>
        <taxon>Tsukamurellaceae</taxon>
        <taxon>Tsukamurella</taxon>
    </lineage>
</organism>
<dbReference type="Proteomes" id="UP001500635">
    <property type="component" value="Unassembled WGS sequence"/>
</dbReference>
<keyword evidence="1" id="KW-0732">Signal</keyword>
<evidence type="ECO:0000259" key="2">
    <source>
        <dbReference type="Pfam" id="PF02557"/>
    </source>
</evidence>
<dbReference type="SUPFAM" id="SSF55166">
    <property type="entry name" value="Hedgehog/DD-peptidase"/>
    <property type="match status" value="1"/>
</dbReference>
<proteinExistence type="predicted"/>
<dbReference type="PANTHER" id="PTHR34385">
    <property type="entry name" value="D-ALANYL-D-ALANINE CARBOXYPEPTIDASE"/>
    <property type="match status" value="1"/>
</dbReference>
<protein>
    <recommendedName>
        <fullName evidence="2">D-alanyl-D-alanine carboxypeptidase-like core domain-containing protein</fullName>
    </recommendedName>
</protein>
<accession>A0ABP8J1D8</accession>
<feature type="domain" description="D-alanyl-D-alanine carboxypeptidase-like core" evidence="2">
    <location>
        <begin position="50"/>
        <end position="129"/>
    </location>
</feature>